<organism evidence="1 2">
    <name type="scientific">Psychrobacter pocilloporae</name>
    <dbReference type="NCBI Taxonomy" id="1775882"/>
    <lineage>
        <taxon>Bacteria</taxon>
        <taxon>Pseudomonadati</taxon>
        <taxon>Pseudomonadota</taxon>
        <taxon>Gammaproteobacteria</taxon>
        <taxon>Moraxellales</taxon>
        <taxon>Moraxellaceae</taxon>
        <taxon>Psychrobacter</taxon>
    </lineage>
</organism>
<evidence type="ECO:0000313" key="2">
    <source>
        <dbReference type="Proteomes" id="UP001243298"/>
    </source>
</evidence>
<protein>
    <submittedName>
        <fullName evidence="1">Uncharacterized protein</fullName>
    </submittedName>
</protein>
<dbReference type="EMBL" id="PGFT01000001">
    <property type="protein sequence ID" value="MDH4905110.1"/>
    <property type="molecule type" value="Genomic_DNA"/>
</dbReference>
<gene>
    <name evidence="1" type="ORF">CUR83_08590</name>
</gene>
<dbReference type="Proteomes" id="UP001243298">
    <property type="component" value="Unassembled WGS sequence"/>
</dbReference>
<sequence>MLEQNVKKLHANFSLASKNPLNKIFWRIDNHGTYSPEAQSYARAAVRKLHCNLQKIKNGKPPIKVVFCFW</sequence>
<comment type="caution">
    <text evidence="1">The sequence shown here is derived from an EMBL/GenBank/DDBJ whole genome shotgun (WGS) entry which is preliminary data.</text>
</comment>
<accession>A0ABT6ITN0</accession>
<name>A0ABT6ITN0_9GAMM</name>
<keyword evidence="2" id="KW-1185">Reference proteome</keyword>
<proteinExistence type="predicted"/>
<evidence type="ECO:0000313" key="1">
    <source>
        <dbReference type="EMBL" id="MDH4905110.1"/>
    </source>
</evidence>
<reference evidence="1 2" key="1">
    <citation type="submission" date="2017-11" db="EMBL/GenBank/DDBJ databases">
        <title>Whole genome sequencing of Psychrobacter pocilloporae S6-60T(=JCM 31058T=LMG 29157T).</title>
        <authorList>
            <person name="Das S.K."/>
        </authorList>
    </citation>
    <scope>NUCLEOTIDE SEQUENCE [LARGE SCALE GENOMIC DNA]</scope>
    <source>
        <strain evidence="1 2">S6-60</strain>
    </source>
</reference>